<dbReference type="AlphaFoldDB" id="A0A1B8GF75"/>
<dbReference type="EMBL" id="KV460243">
    <property type="protein sequence ID" value="OBT94485.1"/>
    <property type="molecule type" value="Genomic_DNA"/>
</dbReference>
<feature type="region of interest" description="Disordered" evidence="1">
    <location>
        <begin position="173"/>
        <end position="199"/>
    </location>
</feature>
<reference evidence="2 3" key="1">
    <citation type="submission" date="2016-03" db="EMBL/GenBank/DDBJ databases">
        <title>Comparative genomics of Pseudogymnoascus destructans, the fungus causing white-nose syndrome of bats.</title>
        <authorList>
            <person name="Palmer J.M."/>
            <person name="Drees K.P."/>
            <person name="Foster J.T."/>
            <person name="Lindner D.L."/>
        </authorList>
    </citation>
    <scope>NUCLEOTIDE SEQUENCE [LARGE SCALE GENOMIC DNA]</scope>
    <source>
        <strain evidence="2 3">UAMH 10579</strain>
    </source>
</reference>
<keyword evidence="3" id="KW-1185">Reference proteome</keyword>
<feature type="region of interest" description="Disordered" evidence="1">
    <location>
        <begin position="73"/>
        <end position="106"/>
    </location>
</feature>
<gene>
    <name evidence="2" type="ORF">VE01_07203</name>
</gene>
<evidence type="ECO:0000256" key="1">
    <source>
        <dbReference type="SAM" id="MobiDB-lite"/>
    </source>
</evidence>
<dbReference type="GeneID" id="28840589"/>
<accession>A0A1B8GF75</accession>
<feature type="compositionally biased region" description="Polar residues" evidence="1">
    <location>
        <begin position="184"/>
        <end position="194"/>
    </location>
</feature>
<proteinExistence type="predicted"/>
<dbReference type="RefSeq" id="XP_018128218.1">
    <property type="nucleotide sequence ID" value="XM_018276638.1"/>
</dbReference>
<dbReference type="OrthoDB" id="3435530at2759"/>
<organism evidence="2 3">
    <name type="scientific">Pseudogymnoascus verrucosus</name>
    <dbReference type="NCBI Taxonomy" id="342668"/>
    <lineage>
        <taxon>Eukaryota</taxon>
        <taxon>Fungi</taxon>
        <taxon>Dikarya</taxon>
        <taxon>Ascomycota</taxon>
        <taxon>Pezizomycotina</taxon>
        <taxon>Leotiomycetes</taxon>
        <taxon>Thelebolales</taxon>
        <taxon>Thelebolaceae</taxon>
        <taxon>Pseudogymnoascus</taxon>
    </lineage>
</organism>
<evidence type="ECO:0000313" key="3">
    <source>
        <dbReference type="Proteomes" id="UP000091956"/>
    </source>
</evidence>
<reference evidence="3" key="2">
    <citation type="journal article" date="2018" name="Nat. Commun.">
        <title>Extreme sensitivity to ultraviolet light in the fungal pathogen causing white-nose syndrome of bats.</title>
        <authorList>
            <person name="Palmer J.M."/>
            <person name="Drees K.P."/>
            <person name="Foster J.T."/>
            <person name="Lindner D.L."/>
        </authorList>
    </citation>
    <scope>NUCLEOTIDE SEQUENCE [LARGE SCALE GENOMIC DNA]</scope>
    <source>
        <strain evidence="3">UAMH 10579</strain>
    </source>
</reference>
<name>A0A1B8GF75_9PEZI</name>
<evidence type="ECO:0000313" key="2">
    <source>
        <dbReference type="EMBL" id="OBT94485.1"/>
    </source>
</evidence>
<protein>
    <submittedName>
        <fullName evidence="2">Uncharacterized protein</fullName>
    </submittedName>
</protein>
<dbReference type="Proteomes" id="UP000091956">
    <property type="component" value="Unassembled WGS sequence"/>
</dbReference>
<sequence>MASLGDQQHGPIYLADVTCAEKRKRDELDTEDREAKFPKIADKAGDIGEVCKQMDSDYEPAESDQIEELERTIESVERPPQLSLEERVQKKSTGQKPKSGWPLNAESGPYISAMDLRSSPVLSKFGKQNPPQERICPEPLLNERRPIEPQDHPEEDKPFFGSSFHHMRSISDADDMDTSKKSVAGTTADSQIQMTRRRQRKIAWDERKKFLKQAKVLKRITKDLETVSETTISKVADTSSQLIEPLSVKAGNTAENQILCSDGELRPRGDEDEEVLVFVGWEQAAQSKLGNNGLFNPVQLYSKFLQLEIDDNRFGNRNMRSDEAAMLVYVIMGIGSPCAIAQFGKISTAMREELEVAMEFLPGHQSYGRAALRLTLGPDEGPFRPFAESVLALEFYRFLQNERTSHGKMLPLTARGFDFTKIQELEINLPARRGRGANLQALQRIGYRLSKLASIYGDGILALIPSSGCFGDCLNVLANMDEAAFKMFQQHMDKNRDQFLLKVSTPLEPYVQEGMWDTLTLPKLRLEVEEGFDELAVRDRSDQLALMCLPSWVCIQLDHGRVFSRRNTLQPAHCTTETGHV</sequence>